<evidence type="ECO:0000313" key="9">
    <source>
        <dbReference type="EMBL" id="SNT10454.1"/>
    </source>
</evidence>
<comment type="cofactor">
    <cofactor evidence="1 5">
        <name>FAD</name>
        <dbReference type="ChEBI" id="CHEBI:57692"/>
    </cofactor>
</comment>
<keyword evidence="4 5" id="KW-0274">FAD</keyword>
<keyword evidence="10" id="KW-1185">Reference proteome</keyword>
<dbReference type="Gene3D" id="1.20.140.10">
    <property type="entry name" value="Butyryl-CoA Dehydrogenase, subunit A, domain 3"/>
    <property type="match status" value="1"/>
</dbReference>
<dbReference type="PANTHER" id="PTHR43188">
    <property type="entry name" value="ACYL-COENZYME A OXIDASE"/>
    <property type="match status" value="1"/>
</dbReference>
<evidence type="ECO:0000256" key="1">
    <source>
        <dbReference type="ARBA" id="ARBA00001974"/>
    </source>
</evidence>
<dbReference type="RefSeq" id="WP_089248068.1">
    <property type="nucleotide sequence ID" value="NZ_FZOW01000009.1"/>
</dbReference>
<comment type="similarity">
    <text evidence="2 5">Belongs to the acyl-CoA dehydrogenase family.</text>
</comment>
<dbReference type="Pfam" id="PF02771">
    <property type="entry name" value="Acyl-CoA_dh_N"/>
    <property type="match status" value="1"/>
</dbReference>
<keyword evidence="3 5" id="KW-0285">Flavoprotein</keyword>
<dbReference type="InterPro" id="IPR006089">
    <property type="entry name" value="Acyl-CoA_DH_CS"/>
</dbReference>
<dbReference type="GO" id="GO:0003995">
    <property type="term" value="F:acyl-CoA dehydrogenase activity"/>
    <property type="evidence" value="ECO:0007669"/>
    <property type="project" value="InterPro"/>
</dbReference>
<dbReference type="PROSITE" id="PS00073">
    <property type="entry name" value="ACYL_COA_DH_2"/>
    <property type="match status" value="1"/>
</dbReference>
<dbReference type="Gene3D" id="2.40.110.10">
    <property type="entry name" value="Butyryl-CoA Dehydrogenase, subunit A, domain 2"/>
    <property type="match status" value="1"/>
</dbReference>
<proteinExistence type="inferred from homology"/>
<evidence type="ECO:0000313" key="10">
    <source>
        <dbReference type="Proteomes" id="UP000198327"/>
    </source>
</evidence>
<protein>
    <submittedName>
        <fullName evidence="9">Glutaryl-CoA dehydrogenase</fullName>
    </submittedName>
</protein>
<dbReference type="GO" id="GO:0050660">
    <property type="term" value="F:flavin adenine dinucleotide binding"/>
    <property type="evidence" value="ECO:0007669"/>
    <property type="project" value="InterPro"/>
</dbReference>
<dbReference type="OrthoDB" id="9770681at2"/>
<sequence length="394" mass="43244">MSTSDTSRLYEISDLYDYESLLTTPETNALSRLRGFLAAEVAPIVDEYWERGEFPEHLVEGFVGLGMLAPKELGDDIPRPLFEGFRTLEIARVDASISTYFSGQATMITSAVLHGGSPEQVAKWMPRIRNYDMRGVFAITEPDHGSDVARGLETTATRHGDTWILDGEKKWIGSAAYATHVCVVAREATGETRAFLVPTDSDGVQLEKIRGKASLRIVNNAHITLSGVRVSESLRLHGVERFSDIGAMLRHMRASVIWQAAGVQVGAYEAALRYAGTRRQFDRPIASFQLVQEKIAHMLGNITASIGMAARLAQLQETGVYRDEDSAMAKYWVSARMRETVALGREICGGNGLLLEHGVMRFFADAEAIYTYEGTNEISALVAARAATGISAFV</sequence>
<dbReference type="InterPro" id="IPR006091">
    <property type="entry name" value="Acyl-CoA_Oxase/DH_mid-dom"/>
</dbReference>
<dbReference type="Pfam" id="PF00441">
    <property type="entry name" value="Acyl-CoA_dh_1"/>
    <property type="match status" value="1"/>
</dbReference>
<dbReference type="InterPro" id="IPR036250">
    <property type="entry name" value="AcylCo_DH-like_C"/>
</dbReference>
<organism evidence="9 10">
    <name type="scientific">Rhodococcoides kyotonense</name>
    <dbReference type="NCBI Taxonomy" id="398843"/>
    <lineage>
        <taxon>Bacteria</taxon>
        <taxon>Bacillati</taxon>
        <taxon>Actinomycetota</taxon>
        <taxon>Actinomycetes</taxon>
        <taxon>Mycobacteriales</taxon>
        <taxon>Nocardiaceae</taxon>
        <taxon>Rhodococcoides</taxon>
    </lineage>
</organism>
<evidence type="ECO:0000259" key="7">
    <source>
        <dbReference type="Pfam" id="PF02770"/>
    </source>
</evidence>
<accession>A0A239K078</accession>
<dbReference type="InterPro" id="IPR045008">
    <property type="entry name" value="ACX4-like"/>
</dbReference>
<dbReference type="InterPro" id="IPR009075">
    <property type="entry name" value="AcylCo_DH/oxidase_C"/>
</dbReference>
<gene>
    <name evidence="9" type="ORF">SAMN05421642_109130</name>
</gene>
<dbReference type="SUPFAM" id="SSF56645">
    <property type="entry name" value="Acyl-CoA dehydrogenase NM domain-like"/>
    <property type="match status" value="1"/>
</dbReference>
<keyword evidence="5" id="KW-0560">Oxidoreductase</keyword>
<evidence type="ECO:0000256" key="2">
    <source>
        <dbReference type="ARBA" id="ARBA00009347"/>
    </source>
</evidence>
<evidence type="ECO:0000259" key="6">
    <source>
        <dbReference type="Pfam" id="PF00441"/>
    </source>
</evidence>
<evidence type="ECO:0000256" key="5">
    <source>
        <dbReference type="RuleBase" id="RU362125"/>
    </source>
</evidence>
<dbReference type="Pfam" id="PF02770">
    <property type="entry name" value="Acyl-CoA_dh_M"/>
    <property type="match status" value="1"/>
</dbReference>
<evidence type="ECO:0000256" key="3">
    <source>
        <dbReference type="ARBA" id="ARBA00022630"/>
    </source>
</evidence>
<dbReference type="InterPro" id="IPR037069">
    <property type="entry name" value="AcylCoA_DH/ox_N_sf"/>
</dbReference>
<dbReference type="Gene3D" id="1.10.540.10">
    <property type="entry name" value="Acyl-CoA dehydrogenase/oxidase, N-terminal domain"/>
    <property type="match status" value="1"/>
</dbReference>
<feature type="domain" description="Acyl-CoA dehydrogenase/oxidase C-terminal" evidence="6">
    <location>
        <begin position="247"/>
        <end position="386"/>
    </location>
</feature>
<evidence type="ECO:0000259" key="8">
    <source>
        <dbReference type="Pfam" id="PF02771"/>
    </source>
</evidence>
<dbReference type="InterPro" id="IPR013786">
    <property type="entry name" value="AcylCoA_DH/ox_N"/>
</dbReference>
<reference evidence="10" key="1">
    <citation type="submission" date="2017-06" db="EMBL/GenBank/DDBJ databases">
        <authorList>
            <person name="Varghese N."/>
            <person name="Submissions S."/>
        </authorList>
    </citation>
    <scope>NUCLEOTIDE SEQUENCE [LARGE SCALE GENOMIC DNA]</scope>
    <source>
        <strain evidence="10">JCM 23211</strain>
    </source>
</reference>
<dbReference type="SUPFAM" id="SSF47203">
    <property type="entry name" value="Acyl-CoA dehydrogenase C-terminal domain-like"/>
    <property type="match status" value="1"/>
</dbReference>
<feature type="domain" description="Acyl-CoA dehydrogenase/oxidase N-terminal" evidence="8">
    <location>
        <begin position="31"/>
        <end position="128"/>
    </location>
</feature>
<name>A0A239K078_9NOCA</name>
<dbReference type="InterPro" id="IPR046373">
    <property type="entry name" value="Acyl-CoA_Oxase/DH_mid-dom_sf"/>
</dbReference>
<evidence type="ECO:0000256" key="4">
    <source>
        <dbReference type="ARBA" id="ARBA00022827"/>
    </source>
</evidence>
<dbReference type="InterPro" id="IPR009100">
    <property type="entry name" value="AcylCoA_DH/oxidase_NM_dom_sf"/>
</dbReference>
<dbReference type="GO" id="GO:0006635">
    <property type="term" value="P:fatty acid beta-oxidation"/>
    <property type="evidence" value="ECO:0007669"/>
    <property type="project" value="InterPro"/>
</dbReference>
<feature type="domain" description="Acyl-CoA oxidase/dehydrogenase middle" evidence="7">
    <location>
        <begin position="137"/>
        <end position="227"/>
    </location>
</feature>
<dbReference type="EMBL" id="FZOW01000009">
    <property type="protein sequence ID" value="SNT10454.1"/>
    <property type="molecule type" value="Genomic_DNA"/>
</dbReference>
<dbReference type="PANTHER" id="PTHR43188:SF1">
    <property type="entry name" value="ACYL-COA DEHYDROGENASE"/>
    <property type="match status" value="1"/>
</dbReference>
<dbReference type="AlphaFoldDB" id="A0A239K078"/>
<dbReference type="Proteomes" id="UP000198327">
    <property type="component" value="Unassembled WGS sequence"/>
</dbReference>